<dbReference type="InterPro" id="IPR005198">
    <property type="entry name" value="Glyco_hydro_76"/>
</dbReference>
<feature type="signal peptide" evidence="1">
    <location>
        <begin position="1"/>
        <end position="22"/>
    </location>
</feature>
<reference evidence="2" key="1">
    <citation type="submission" date="2021-01" db="EMBL/GenBank/DDBJ databases">
        <authorList>
            <person name="Kaushik A."/>
        </authorList>
    </citation>
    <scope>NUCLEOTIDE SEQUENCE</scope>
    <source>
        <strain evidence="2">AG1-1B</strain>
    </source>
</reference>
<dbReference type="PANTHER" id="PTHR47791:SF2">
    <property type="entry name" value="ENDO MANNANASE, GH76 FAMILY (EUROFUNG)"/>
    <property type="match status" value="1"/>
</dbReference>
<keyword evidence="1" id="KW-0732">Signal</keyword>
<dbReference type="InterPro" id="IPR008928">
    <property type="entry name" value="6-hairpin_glycosidase_sf"/>
</dbReference>
<sequence length="393" mass="42976">MLSVSSISGIVLFLAAHSLGAAISPVARAGPCAEAKTWANDYVAIEMNRFFAKNGNPGGCGCYPATQYVWHTVTALEGVVNYMMITGDDQYRDYVLTARNASAGSLLVPENFNESHDDALWTVLLYFKIDEWTTDGRYWDAGIRLLGWAGEGRSDSRSGSTAACDGGVWWEGAGTSKTGYKNAITNELFIVASTKAYLKTKNQSFLNDALTSWTFLKKRMRRGSTVSQPGLYSDGTQLPDCTNNMQETWTYNQGVVLHALGLLYKATGNRSYVDEALVTLDAVIKHKTKDRILAETCDLPGNTCNYDQVGFKGLFMRHLQYFLEVVNDSAITAKYSGWIGLQARAMNQHARRADGNVGSIWWGTSDVSLYPEAVNALSSGVDAILAANKFGTC</sequence>
<gene>
    <name evidence="2" type="ORF">RDB_LOCUS66307</name>
</gene>
<dbReference type="Gene3D" id="1.50.10.20">
    <property type="match status" value="1"/>
</dbReference>
<dbReference type="AlphaFoldDB" id="A0A8H2XYH1"/>
<proteinExistence type="predicted"/>
<dbReference type="Pfam" id="PF03663">
    <property type="entry name" value="Glyco_hydro_76"/>
    <property type="match status" value="1"/>
</dbReference>
<evidence type="ECO:0008006" key="4">
    <source>
        <dbReference type="Google" id="ProtNLM"/>
    </source>
</evidence>
<accession>A0A8H2XYH1</accession>
<dbReference type="SUPFAM" id="SSF48208">
    <property type="entry name" value="Six-hairpin glycosidases"/>
    <property type="match status" value="1"/>
</dbReference>
<dbReference type="GO" id="GO:0005975">
    <property type="term" value="P:carbohydrate metabolic process"/>
    <property type="evidence" value="ECO:0007669"/>
    <property type="project" value="InterPro"/>
</dbReference>
<name>A0A8H2XYH1_9AGAM</name>
<evidence type="ECO:0000256" key="1">
    <source>
        <dbReference type="SAM" id="SignalP"/>
    </source>
</evidence>
<organism evidence="2 3">
    <name type="scientific">Rhizoctonia solani</name>
    <dbReference type="NCBI Taxonomy" id="456999"/>
    <lineage>
        <taxon>Eukaryota</taxon>
        <taxon>Fungi</taxon>
        <taxon>Dikarya</taxon>
        <taxon>Basidiomycota</taxon>
        <taxon>Agaricomycotina</taxon>
        <taxon>Agaricomycetes</taxon>
        <taxon>Cantharellales</taxon>
        <taxon>Ceratobasidiaceae</taxon>
        <taxon>Rhizoctonia</taxon>
    </lineage>
</organism>
<protein>
    <recommendedName>
        <fullName evidence="4">Mannan endo-1,6-alpha-mannosidase</fullName>
    </recommendedName>
</protein>
<feature type="chain" id="PRO_5034778054" description="Mannan endo-1,6-alpha-mannosidase" evidence="1">
    <location>
        <begin position="23"/>
        <end position="393"/>
    </location>
</feature>
<dbReference type="PANTHER" id="PTHR47791">
    <property type="entry name" value="MEIOTICALLY UP-REGULATED GENE 191 PROTEIN"/>
    <property type="match status" value="1"/>
</dbReference>
<dbReference type="Proteomes" id="UP000663826">
    <property type="component" value="Unassembled WGS sequence"/>
</dbReference>
<evidence type="ECO:0000313" key="2">
    <source>
        <dbReference type="EMBL" id="CAE6437770.1"/>
    </source>
</evidence>
<dbReference type="InterPro" id="IPR053169">
    <property type="entry name" value="MUG_Protein"/>
</dbReference>
<dbReference type="EMBL" id="CAJMWQ010001151">
    <property type="protein sequence ID" value="CAE6437770.1"/>
    <property type="molecule type" value="Genomic_DNA"/>
</dbReference>
<evidence type="ECO:0000313" key="3">
    <source>
        <dbReference type="Proteomes" id="UP000663826"/>
    </source>
</evidence>
<comment type="caution">
    <text evidence="2">The sequence shown here is derived from an EMBL/GenBank/DDBJ whole genome shotgun (WGS) entry which is preliminary data.</text>
</comment>